<gene>
    <name evidence="4" type="ORF">R1sor_011100</name>
</gene>
<evidence type="ECO:0000313" key="4">
    <source>
        <dbReference type="EMBL" id="KAL3697024.1"/>
    </source>
</evidence>
<dbReference type="InterPro" id="IPR009069">
    <property type="entry name" value="Cys_alpha_HP_mot_SF"/>
</dbReference>
<dbReference type="SUPFAM" id="SSF47072">
    <property type="entry name" value="Cysteine alpha-hairpin motif"/>
    <property type="match status" value="1"/>
</dbReference>
<dbReference type="Proteomes" id="UP001633002">
    <property type="component" value="Unassembled WGS sequence"/>
</dbReference>
<dbReference type="PANTHER" id="PTHR47565">
    <property type="entry name" value="CYTOCHROME C OXIDASE 19-1"/>
    <property type="match status" value="1"/>
</dbReference>
<sequence length="177" mass="19598">MSLTPLQTFSIVAGFSALSAWYGFMFGKESARKELGDRISELRDENSKLKTTPDRNIGGAFGGNRGMTPIPPEKGVFPLDHLHECDSEMKGYMKCLKENKFDSDRCRELSKIYLECRMERGLMARQDLKELGFKQSQGGQVEAEVLGGSSTPLVNEHSKLRDGFVSGIPKRSSGTSP</sequence>
<organism evidence="4 5">
    <name type="scientific">Riccia sorocarpa</name>
    <dbReference type="NCBI Taxonomy" id="122646"/>
    <lineage>
        <taxon>Eukaryota</taxon>
        <taxon>Viridiplantae</taxon>
        <taxon>Streptophyta</taxon>
        <taxon>Embryophyta</taxon>
        <taxon>Marchantiophyta</taxon>
        <taxon>Marchantiopsida</taxon>
        <taxon>Marchantiidae</taxon>
        <taxon>Marchantiales</taxon>
        <taxon>Ricciaceae</taxon>
        <taxon>Riccia</taxon>
    </lineage>
</organism>
<evidence type="ECO:0000256" key="2">
    <source>
        <dbReference type="SAM" id="MobiDB-lite"/>
    </source>
</evidence>
<accession>A0ABD3I5Y8</accession>
<evidence type="ECO:0000313" key="5">
    <source>
        <dbReference type="Proteomes" id="UP001633002"/>
    </source>
</evidence>
<feature type="region of interest" description="Disordered" evidence="2">
    <location>
        <begin position="49"/>
        <end position="70"/>
    </location>
</feature>
<dbReference type="PANTHER" id="PTHR47565:SF2">
    <property type="entry name" value="CYTOCHROME C OXIDASE 19-1"/>
    <property type="match status" value="1"/>
</dbReference>
<evidence type="ECO:0000256" key="1">
    <source>
        <dbReference type="ARBA" id="ARBA00023157"/>
    </source>
</evidence>
<reference evidence="4 5" key="1">
    <citation type="submission" date="2024-09" db="EMBL/GenBank/DDBJ databases">
        <title>Chromosome-scale assembly of Riccia sorocarpa.</title>
        <authorList>
            <person name="Paukszto L."/>
        </authorList>
    </citation>
    <scope>NUCLEOTIDE SEQUENCE [LARGE SCALE GENOMIC DNA]</scope>
    <source>
        <strain evidence="4">LP-2024</strain>
        <tissue evidence="4">Aerial parts of the thallus</tissue>
    </source>
</reference>
<name>A0ABD3I5Y8_9MARC</name>
<protein>
    <recommendedName>
        <fullName evidence="3">CHCH domain-containing protein</fullName>
    </recommendedName>
</protein>
<keyword evidence="5" id="KW-1185">Reference proteome</keyword>
<dbReference type="InterPro" id="IPR010625">
    <property type="entry name" value="CHCH"/>
</dbReference>
<dbReference type="AlphaFoldDB" id="A0ABD3I5Y8"/>
<dbReference type="PROSITE" id="PS51808">
    <property type="entry name" value="CHCH"/>
    <property type="match status" value="1"/>
</dbReference>
<dbReference type="Pfam" id="PF06747">
    <property type="entry name" value="CHCH"/>
    <property type="match status" value="1"/>
</dbReference>
<proteinExistence type="predicted"/>
<keyword evidence="1" id="KW-1015">Disulfide bond</keyword>
<dbReference type="EMBL" id="JBJQOH010000002">
    <property type="protein sequence ID" value="KAL3697024.1"/>
    <property type="molecule type" value="Genomic_DNA"/>
</dbReference>
<comment type="caution">
    <text evidence="4">The sequence shown here is derived from an EMBL/GenBank/DDBJ whole genome shotgun (WGS) entry which is preliminary data.</text>
</comment>
<feature type="domain" description="CHCH" evidence="3">
    <location>
        <begin position="85"/>
        <end position="119"/>
    </location>
</feature>
<evidence type="ECO:0000259" key="3">
    <source>
        <dbReference type="Pfam" id="PF06747"/>
    </source>
</evidence>